<dbReference type="EMBL" id="JAUTXT010000069">
    <property type="protein sequence ID" value="KAK3669851.1"/>
    <property type="molecule type" value="Genomic_DNA"/>
</dbReference>
<dbReference type="PANTHER" id="PTHR46825:SF9">
    <property type="entry name" value="BETA-LACTAMASE-RELATED DOMAIN-CONTAINING PROTEIN"/>
    <property type="match status" value="1"/>
</dbReference>
<dbReference type="InterPro" id="IPR012856">
    <property type="entry name" value="DAP_B_dom"/>
</dbReference>
<dbReference type="InterPro" id="IPR012338">
    <property type="entry name" value="Beta-lactam/transpept-like"/>
</dbReference>
<dbReference type="AlphaFoldDB" id="A0AAE0TQ05"/>
<evidence type="ECO:0000256" key="1">
    <source>
        <dbReference type="ARBA" id="ARBA00022438"/>
    </source>
</evidence>
<keyword evidence="1" id="KW-0645">Protease</keyword>
<comment type="similarity">
    <text evidence="2">Belongs to the peptidase S12 family.</text>
</comment>
<evidence type="ECO:0000313" key="6">
    <source>
        <dbReference type="Proteomes" id="UP001274830"/>
    </source>
</evidence>
<evidence type="ECO:0000256" key="2">
    <source>
        <dbReference type="ARBA" id="ARBA00038215"/>
    </source>
</evidence>
<dbReference type="SUPFAM" id="SSF56601">
    <property type="entry name" value="beta-lactamase/transpeptidase-like"/>
    <property type="match status" value="1"/>
</dbReference>
<accession>A0AAE0TQ05</accession>
<dbReference type="Pfam" id="PF00144">
    <property type="entry name" value="Beta-lactamase"/>
    <property type="match status" value="1"/>
</dbReference>
<sequence>MSQISTSIGKILDAVPHLRRGPGGVVGVVKDGECIGLRAWGYADLDQCIPMTTKTIFPICSISKQMVCLAMVSLLKNPTAAMTARNEETNKQFDQELKRLLPNLDVSELKLADLYNMQSGIRDYWAMTTLWGARPDGQFSLLHDADEALKRIKSFHFKPGTEYSYSNVNFHVLGRILENVSGMSLAQLLAERLFIPAGMTTASLNPNTYGLPLPIVGYEGTEKTGYFAATNRIEWAGDAGIAASLEDMVAYEKYLDRSLSESESFYTESSQAQKFRDGKAAAYGYGLARFEIAGKQAIGHGGALRGFKHERLQIPSERLSVVVMHNYETPPNVPAEYVVKQMVGFKEPEHPDLVADGEWKGDYLDPDTQLCISVKDGDREKPNTLGISYGPGTGEEAVTLTSEHEAASDSMKLKLEGDTLHVQRLNENRTLKASRLPPLTEDDLASTVSSDYTGTYHCDESESTFNVTGDHGTLYGSFDGFLGKGPVWLMRRIGKDIFLLGNPRGLDSTPPGDWTVVFSRKDGEKVEGCTVGCWLARNVAYVKK</sequence>
<reference evidence="5" key="1">
    <citation type="submission" date="2023-07" db="EMBL/GenBank/DDBJ databases">
        <title>Black Yeasts Isolated from many extreme environments.</title>
        <authorList>
            <person name="Coleine C."/>
            <person name="Stajich J.E."/>
            <person name="Selbmann L."/>
        </authorList>
    </citation>
    <scope>NUCLEOTIDE SEQUENCE</scope>
    <source>
        <strain evidence="5">CCFEE 5485</strain>
    </source>
</reference>
<gene>
    <name evidence="5" type="ORF">LTR78_010232</name>
</gene>
<keyword evidence="1" id="KW-0378">Hydrolase</keyword>
<keyword evidence="6" id="KW-1185">Reference proteome</keyword>
<keyword evidence="1" id="KW-0031">Aminopeptidase</keyword>
<evidence type="ECO:0000313" key="5">
    <source>
        <dbReference type="EMBL" id="KAK3669851.1"/>
    </source>
</evidence>
<dbReference type="InterPro" id="IPR050491">
    <property type="entry name" value="AmpC-like"/>
</dbReference>
<organism evidence="5 6">
    <name type="scientific">Recurvomyces mirabilis</name>
    <dbReference type="NCBI Taxonomy" id="574656"/>
    <lineage>
        <taxon>Eukaryota</taxon>
        <taxon>Fungi</taxon>
        <taxon>Dikarya</taxon>
        <taxon>Ascomycota</taxon>
        <taxon>Pezizomycotina</taxon>
        <taxon>Dothideomycetes</taxon>
        <taxon>Dothideomycetidae</taxon>
        <taxon>Mycosphaerellales</taxon>
        <taxon>Teratosphaeriaceae</taxon>
        <taxon>Recurvomyces</taxon>
    </lineage>
</organism>
<dbReference type="InterPro" id="IPR027279">
    <property type="entry name" value="D_amino_pept/lipop_sf"/>
</dbReference>
<evidence type="ECO:0000259" key="3">
    <source>
        <dbReference type="Pfam" id="PF00144"/>
    </source>
</evidence>
<dbReference type="GO" id="GO:0004177">
    <property type="term" value="F:aminopeptidase activity"/>
    <property type="evidence" value="ECO:0007669"/>
    <property type="project" value="UniProtKB-KW"/>
</dbReference>
<feature type="domain" description="Beta-lactamase-related" evidence="3">
    <location>
        <begin position="19"/>
        <end position="331"/>
    </location>
</feature>
<dbReference type="Gene3D" id="2.40.128.50">
    <property type="match status" value="2"/>
</dbReference>
<dbReference type="Proteomes" id="UP001274830">
    <property type="component" value="Unassembled WGS sequence"/>
</dbReference>
<dbReference type="Pfam" id="PF07930">
    <property type="entry name" value="DAP_B"/>
    <property type="match status" value="1"/>
</dbReference>
<dbReference type="InterPro" id="IPR001466">
    <property type="entry name" value="Beta-lactam-related"/>
</dbReference>
<dbReference type="SUPFAM" id="SSF50886">
    <property type="entry name" value="D-aminopeptidase, middle and C-terminal domains"/>
    <property type="match status" value="2"/>
</dbReference>
<dbReference type="Gene3D" id="3.40.710.10">
    <property type="entry name" value="DD-peptidase/beta-lactamase superfamily"/>
    <property type="match status" value="1"/>
</dbReference>
<evidence type="ECO:0008006" key="7">
    <source>
        <dbReference type="Google" id="ProtNLM"/>
    </source>
</evidence>
<protein>
    <recommendedName>
        <fullName evidence="7">Beta-lactamase/transpeptidase-like protein</fullName>
    </recommendedName>
</protein>
<dbReference type="NCBIfam" id="NF009622">
    <property type="entry name" value="PRK13128.1"/>
    <property type="match status" value="1"/>
</dbReference>
<proteinExistence type="inferred from homology"/>
<comment type="caution">
    <text evidence="5">The sequence shown here is derived from an EMBL/GenBank/DDBJ whole genome shotgun (WGS) entry which is preliminary data.</text>
</comment>
<dbReference type="PANTHER" id="PTHR46825">
    <property type="entry name" value="D-ALANYL-D-ALANINE-CARBOXYPEPTIDASE/ENDOPEPTIDASE AMPH"/>
    <property type="match status" value="1"/>
</dbReference>
<feature type="domain" description="D-aminopeptidase" evidence="4">
    <location>
        <begin position="356"/>
        <end position="541"/>
    </location>
</feature>
<name>A0AAE0TQ05_9PEZI</name>
<evidence type="ECO:0000259" key="4">
    <source>
        <dbReference type="Pfam" id="PF07930"/>
    </source>
</evidence>